<accession>A0ABU8WMP9</accession>
<reference evidence="1 2" key="1">
    <citation type="submission" date="2024-03" db="EMBL/GenBank/DDBJ databases">
        <title>Novel species of the genus Variovorax.</title>
        <authorList>
            <person name="Liu Q."/>
            <person name="Xin Y.-H."/>
        </authorList>
    </citation>
    <scope>NUCLEOTIDE SEQUENCE [LARGE SCALE GENOMIC DNA]</scope>
    <source>
        <strain evidence="1 2">KACC 18900</strain>
    </source>
</reference>
<evidence type="ECO:0000313" key="2">
    <source>
        <dbReference type="Proteomes" id="UP001385892"/>
    </source>
</evidence>
<dbReference type="EMBL" id="JBBKZT010000008">
    <property type="protein sequence ID" value="MEJ8848679.1"/>
    <property type="molecule type" value="Genomic_DNA"/>
</dbReference>
<dbReference type="InterPro" id="IPR036452">
    <property type="entry name" value="Ribo_hydro-like"/>
</dbReference>
<evidence type="ECO:0000313" key="1">
    <source>
        <dbReference type="EMBL" id="MEJ8848679.1"/>
    </source>
</evidence>
<sequence length="95" mass="10224">MWDEVAAAVWLDLALGTRRETMLVDVDTAFTANYGGVLSWPLGRGPGLGEQALEVVLDVDVARVEDLALRLLCGDPDFEAPAHMPALAHVVSLPR</sequence>
<protein>
    <submittedName>
        <fullName evidence="1">Uncharacterized protein</fullName>
    </submittedName>
</protein>
<organism evidence="1 2">
    <name type="scientific">Variovorax rhizosphaerae</name>
    <dbReference type="NCBI Taxonomy" id="1836200"/>
    <lineage>
        <taxon>Bacteria</taxon>
        <taxon>Pseudomonadati</taxon>
        <taxon>Pseudomonadota</taxon>
        <taxon>Betaproteobacteria</taxon>
        <taxon>Burkholderiales</taxon>
        <taxon>Comamonadaceae</taxon>
        <taxon>Variovorax</taxon>
    </lineage>
</organism>
<comment type="caution">
    <text evidence="1">The sequence shown here is derived from an EMBL/GenBank/DDBJ whole genome shotgun (WGS) entry which is preliminary data.</text>
</comment>
<keyword evidence="2" id="KW-1185">Reference proteome</keyword>
<dbReference type="RefSeq" id="WP_340343802.1">
    <property type="nucleotide sequence ID" value="NZ_JBBKZT010000008.1"/>
</dbReference>
<proteinExistence type="predicted"/>
<dbReference type="Proteomes" id="UP001385892">
    <property type="component" value="Unassembled WGS sequence"/>
</dbReference>
<name>A0ABU8WMP9_9BURK</name>
<dbReference type="Gene3D" id="3.90.245.10">
    <property type="entry name" value="Ribonucleoside hydrolase-like"/>
    <property type="match status" value="1"/>
</dbReference>
<gene>
    <name evidence="1" type="ORF">WKW82_18625</name>
</gene>